<accession>A0A173YKQ8</accession>
<dbReference type="InterPro" id="IPR006520">
    <property type="entry name" value="Dit_BPSPP_N"/>
</dbReference>
<reference evidence="4" key="3">
    <citation type="submission" date="2022-11" db="EMBL/GenBank/DDBJ databases">
        <title>Draft genome sequence of Coprococcus comes strain 31264.</title>
        <authorList>
            <person name="Hisatomi A."/>
            <person name="Ohkuma M."/>
            <person name="Sakamoto M."/>
        </authorList>
    </citation>
    <scope>NUCLEOTIDE SEQUENCE</scope>
    <source>
        <strain evidence="4">JCM 31264</strain>
    </source>
</reference>
<proteinExistence type="predicted"/>
<name>A0A173YKQ8_9FIRM</name>
<evidence type="ECO:0000313" key="4">
    <source>
        <dbReference type="EMBL" id="GLG86904.1"/>
    </source>
</evidence>
<sequence>MYNFVDTVSKQSSTELPSEALCINGVYIENEIDGYRTLSVEGRELLESEVGNIQIGNQDGRRYRQKRDEVRTIQINYQMLSNSPEDFREKFNKLCALINNEESKLIFLDEPDKYYIGTKESIGDVDSGRLNVKGSFTFTCSDPYKYKITEKTANNEGGKVITLQNDGTKPVPINVKATMKSDNGYLGLTLDDRFYQIGHPEEVDGKKYEVNVTLFDDHMWKDRGWLLNQGVTPPVTPERLQNGVISYTKESANEGYIQCTNYKTGNSWHGAAMTKIVPADENGKYPVNWRSCWRFDFNTDGATDKGSQIGHNSVTFSDGDDNIIVSVVFEDNNVNSERSDMAIYIGQKRVWDTKNTTKFYVTAREGGPCVVVEKIGAKVSVRFSYAGISKTFQVEDKSAELRKVTWYGATYKGYVAIRNNLLRALQVVKYNVERYEDIPNYFASGDGVYLDGMFNKLYINDVINMDTVDIGSQPLLLPPGEHTLGIVTSTFSEMPEVEVTYRERWI</sequence>
<dbReference type="InterPro" id="IPR008841">
    <property type="entry name" value="Siphovirus-type_tail_N"/>
</dbReference>
<evidence type="ECO:0000313" key="6">
    <source>
        <dbReference type="Proteomes" id="UP001145109"/>
    </source>
</evidence>
<dbReference type="NCBIfam" id="TIGR01633">
    <property type="entry name" value="phi3626_gp14_N"/>
    <property type="match status" value="1"/>
</dbReference>
<reference evidence="3 5" key="1">
    <citation type="submission" date="2015-09" db="EMBL/GenBank/DDBJ databases">
        <authorList>
            <consortium name="Pathogen Informatics"/>
        </authorList>
    </citation>
    <scope>NUCLEOTIDE SEQUENCE [LARGE SCALE GENOMIC DNA]</scope>
    <source>
        <strain evidence="3 5">2789STDY5834866</strain>
    </source>
</reference>
<evidence type="ECO:0000313" key="3">
    <source>
        <dbReference type="EMBL" id="CUN74488.1"/>
    </source>
</evidence>
<dbReference type="RefSeq" id="WP_055247328.1">
    <property type="nucleotide sequence ID" value="NZ_BSCI01000007.1"/>
</dbReference>
<feature type="domain" description="Siphovirus-type tail component C-terminal" evidence="2">
    <location>
        <begin position="436"/>
        <end position="505"/>
    </location>
</feature>
<reference evidence="4" key="2">
    <citation type="submission" date="2022-09" db="EMBL/GenBank/DDBJ databases">
        <title>Draft genome sequence of Coprococcus comes strain 31264.</title>
        <authorList>
            <person name="Atsushi H."/>
            <person name="Moriya O."/>
            <person name="Mitsuo S."/>
        </authorList>
    </citation>
    <scope>NUCLEOTIDE SEQUENCE</scope>
    <source>
        <strain evidence="4">JCM 31264</strain>
    </source>
</reference>
<dbReference type="EMBL" id="BSCI01000007">
    <property type="protein sequence ID" value="GLG86904.1"/>
    <property type="molecule type" value="Genomic_DNA"/>
</dbReference>
<evidence type="ECO:0000259" key="2">
    <source>
        <dbReference type="Pfam" id="PF22768"/>
    </source>
</evidence>
<feature type="domain" description="Siphovirus-type tail component RIFT-related" evidence="1">
    <location>
        <begin position="51"/>
        <end position="122"/>
    </location>
</feature>
<dbReference type="InterPro" id="IPR054738">
    <property type="entry name" value="Siphovirus-type_tail_C"/>
</dbReference>
<dbReference type="Gene3D" id="2.40.30.200">
    <property type="match status" value="1"/>
</dbReference>
<dbReference type="Pfam" id="PF05709">
    <property type="entry name" value="Sipho_tail"/>
    <property type="match status" value="1"/>
</dbReference>
<dbReference type="Proteomes" id="UP000095362">
    <property type="component" value="Unassembled WGS sequence"/>
</dbReference>
<gene>
    <name evidence="4" type="ORF">comes_14490</name>
    <name evidence="3" type="ORF">ERS852481_00750</name>
</gene>
<evidence type="ECO:0000313" key="5">
    <source>
        <dbReference type="Proteomes" id="UP000095362"/>
    </source>
</evidence>
<dbReference type="Pfam" id="PF22768">
    <property type="entry name" value="SPP1_Dit"/>
    <property type="match status" value="1"/>
</dbReference>
<dbReference type="Proteomes" id="UP001145109">
    <property type="component" value="Unassembled WGS sequence"/>
</dbReference>
<dbReference type="AlphaFoldDB" id="A0A173YKQ8"/>
<protein>
    <submittedName>
        <fullName evidence="3">Phage-related protein</fullName>
    </submittedName>
</protein>
<dbReference type="EMBL" id="CYZK01000003">
    <property type="protein sequence ID" value="CUN74488.1"/>
    <property type="molecule type" value="Genomic_DNA"/>
</dbReference>
<evidence type="ECO:0000259" key="1">
    <source>
        <dbReference type="Pfam" id="PF05709"/>
    </source>
</evidence>
<organism evidence="4 6">
    <name type="scientific">Coprococcus comes</name>
    <dbReference type="NCBI Taxonomy" id="410072"/>
    <lineage>
        <taxon>Bacteria</taxon>
        <taxon>Bacillati</taxon>
        <taxon>Bacillota</taxon>
        <taxon>Clostridia</taxon>
        <taxon>Lachnospirales</taxon>
        <taxon>Lachnospiraceae</taxon>
        <taxon>Coprococcus</taxon>
    </lineage>
</organism>